<sequence length="624" mass="73439">MEKQYGGGEKPPLSNFNEAQKKAVCHRDGPCMVLAGPGSGKTAVITGRLEWMIRNLQIRPEEILVITFTKYAVKEMKERFWERMGTRNYPVTFGTFHGIYYGMLRQIYHMTPDQILTEEEQKTMIEASVADVERENHRRPAEKDVLLMIGKVKNNGGFAGISDDPEDRQLYHAYEKRKKEAGRIDFDDMLLLCYQLFCSRPDILKKWQERYSYILIDEFQDSSRIQYEIVKLLAGKKRNLFVVGDDDQSIYGFRGATPGIMRRFQEDFPGSSIVRLSINYRSSQFIVEASDRVIQKNRQRFSKELQAVHGQGRPVHVQEVKDMEQEADYVAAEVNKKLREGIPPEEIAIIFRTVQDASITITAFLNRGIPFFIKEKAFHLFEHFIAEDVKAYFRIAMGERSRSDFLRIMNRPNRYIGRSALEKERTDFEDLRRFYCDKDWMLDRIDEWEQDMKEISSMAPYAAFQYLLKKIGYQDFLKEQVNKLQTEETDFLEIVDELAQSMKRRKTMKEWLDFSQIYTDKLRQMEKEEKFTKGKAAFLTMHGAKGLEYRCVYIIEALEGTVPHRKAMADQEIEEERRLFYVAMTRAKEELTICYIKEKNGKEVHPSRFVQELFTRPRPHPEAR</sequence>
<evidence type="ECO:0000256" key="10">
    <source>
        <dbReference type="ARBA" id="ARBA00048988"/>
    </source>
</evidence>
<protein>
    <recommendedName>
        <fullName evidence="9">DNA 3'-5' helicase</fullName>
        <ecNumber evidence="9">5.6.2.4</ecNumber>
    </recommendedName>
</protein>
<evidence type="ECO:0000256" key="1">
    <source>
        <dbReference type="ARBA" id="ARBA00009922"/>
    </source>
</evidence>
<evidence type="ECO:0000256" key="3">
    <source>
        <dbReference type="ARBA" id="ARBA00022801"/>
    </source>
</evidence>
<comment type="similarity">
    <text evidence="1">Belongs to the helicase family. UvrD subfamily.</text>
</comment>
<name>A0A3E3K5L5_9FIRM</name>
<keyword evidence="6" id="KW-0238">DNA-binding</keyword>
<dbReference type="EMBL" id="QVLX01000001">
    <property type="protein sequence ID" value="RGE89961.1"/>
    <property type="molecule type" value="Genomic_DNA"/>
</dbReference>
<dbReference type="InterPro" id="IPR000212">
    <property type="entry name" value="DNA_helicase_UvrD/REP"/>
</dbReference>
<feature type="domain" description="UvrD-like helicase ATP-binding" evidence="12">
    <location>
        <begin position="14"/>
        <end position="283"/>
    </location>
</feature>
<dbReference type="SUPFAM" id="SSF52540">
    <property type="entry name" value="P-loop containing nucleoside triphosphate hydrolases"/>
    <property type="match status" value="1"/>
</dbReference>
<dbReference type="Pfam" id="PF00580">
    <property type="entry name" value="UvrD-helicase"/>
    <property type="match status" value="1"/>
</dbReference>
<evidence type="ECO:0000256" key="5">
    <source>
        <dbReference type="ARBA" id="ARBA00022840"/>
    </source>
</evidence>
<keyword evidence="5 11" id="KW-0067">ATP-binding</keyword>
<dbReference type="GO" id="GO:0003677">
    <property type="term" value="F:DNA binding"/>
    <property type="evidence" value="ECO:0007669"/>
    <property type="project" value="UniProtKB-KW"/>
</dbReference>
<evidence type="ECO:0000256" key="9">
    <source>
        <dbReference type="ARBA" id="ARBA00034808"/>
    </source>
</evidence>
<evidence type="ECO:0000256" key="7">
    <source>
        <dbReference type="ARBA" id="ARBA00023235"/>
    </source>
</evidence>
<dbReference type="PROSITE" id="PS51217">
    <property type="entry name" value="UVRD_HELICASE_CTER"/>
    <property type="match status" value="1"/>
</dbReference>
<reference evidence="14 15" key="1">
    <citation type="submission" date="2018-08" db="EMBL/GenBank/DDBJ databases">
        <title>A genome reference for cultivated species of the human gut microbiota.</title>
        <authorList>
            <person name="Zou Y."/>
            <person name="Xue W."/>
            <person name="Luo G."/>
        </authorList>
    </citation>
    <scope>NUCLEOTIDE SEQUENCE [LARGE SCALE GENOMIC DNA]</scope>
    <source>
        <strain evidence="14 15">AF37-2AT</strain>
    </source>
</reference>
<dbReference type="InterPro" id="IPR027417">
    <property type="entry name" value="P-loop_NTPase"/>
</dbReference>
<comment type="caution">
    <text evidence="14">The sequence shown here is derived from an EMBL/GenBank/DDBJ whole genome shotgun (WGS) entry which is preliminary data.</text>
</comment>
<dbReference type="Pfam" id="PF13361">
    <property type="entry name" value="UvrD_C"/>
    <property type="match status" value="1"/>
</dbReference>
<evidence type="ECO:0000256" key="11">
    <source>
        <dbReference type="PROSITE-ProRule" id="PRU00560"/>
    </source>
</evidence>
<keyword evidence="7" id="KW-0413">Isomerase</keyword>
<dbReference type="GO" id="GO:0016887">
    <property type="term" value="F:ATP hydrolysis activity"/>
    <property type="evidence" value="ECO:0007669"/>
    <property type="project" value="RHEA"/>
</dbReference>
<dbReference type="EC" id="5.6.2.4" evidence="9"/>
<dbReference type="AlphaFoldDB" id="A0A3E3K5L5"/>
<dbReference type="Gene3D" id="3.40.50.300">
    <property type="entry name" value="P-loop containing nucleotide triphosphate hydrolases"/>
    <property type="match status" value="2"/>
</dbReference>
<gene>
    <name evidence="14" type="ORF">DW016_01465</name>
</gene>
<dbReference type="OrthoDB" id="9810135at2"/>
<dbReference type="InterPro" id="IPR014016">
    <property type="entry name" value="UvrD-like_ATP-bd"/>
</dbReference>
<dbReference type="Gene3D" id="1.10.10.160">
    <property type="match status" value="1"/>
</dbReference>
<dbReference type="PROSITE" id="PS51198">
    <property type="entry name" value="UVRD_HELICASE_ATP_BIND"/>
    <property type="match status" value="1"/>
</dbReference>
<comment type="catalytic activity">
    <reaction evidence="10">
        <text>ATP + H2O = ADP + phosphate + H(+)</text>
        <dbReference type="Rhea" id="RHEA:13065"/>
        <dbReference type="ChEBI" id="CHEBI:15377"/>
        <dbReference type="ChEBI" id="CHEBI:15378"/>
        <dbReference type="ChEBI" id="CHEBI:30616"/>
        <dbReference type="ChEBI" id="CHEBI:43474"/>
        <dbReference type="ChEBI" id="CHEBI:456216"/>
        <dbReference type="EC" id="5.6.2.4"/>
    </reaction>
</comment>
<evidence type="ECO:0000313" key="15">
    <source>
        <dbReference type="Proteomes" id="UP000261080"/>
    </source>
</evidence>
<dbReference type="CDD" id="cd17932">
    <property type="entry name" value="DEXQc_UvrD"/>
    <property type="match status" value="1"/>
</dbReference>
<evidence type="ECO:0000256" key="6">
    <source>
        <dbReference type="ARBA" id="ARBA00023125"/>
    </source>
</evidence>
<evidence type="ECO:0000256" key="4">
    <source>
        <dbReference type="ARBA" id="ARBA00022806"/>
    </source>
</evidence>
<comment type="catalytic activity">
    <reaction evidence="8">
        <text>Couples ATP hydrolysis with the unwinding of duplex DNA by translocating in the 3'-5' direction.</text>
        <dbReference type="EC" id="5.6.2.4"/>
    </reaction>
</comment>
<dbReference type="InterPro" id="IPR013986">
    <property type="entry name" value="DExx_box_DNA_helicase_dom_sf"/>
</dbReference>
<dbReference type="InterPro" id="IPR014017">
    <property type="entry name" value="DNA_helicase_UvrD-like_C"/>
</dbReference>
<keyword evidence="15" id="KW-1185">Reference proteome</keyword>
<evidence type="ECO:0000259" key="13">
    <source>
        <dbReference type="PROSITE" id="PS51217"/>
    </source>
</evidence>
<dbReference type="Proteomes" id="UP000261080">
    <property type="component" value="Unassembled WGS sequence"/>
</dbReference>
<feature type="binding site" evidence="11">
    <location>
        <begin position="35"/>
        <end position="42"/>
    </location>
    <ligand>
        <name>ATP</name>
        <dbReference type="ChEBI" id="CHEBI:30616"/>
    </ligand>
</feature>
<dbReference type="GO" id="GO:0043138">
    <property type="term" value="F:3'-5' DNA helicase activity"/>
    <property type="evidence" value="ECO:0007669"/>
    <property type="project" value="UniProtKB-EC"/>
</dbReference>
<feature type="domain" description="UvrD-like helicase C-terminal" evidence="13">
    <location>
        <begin position="284"/>
        <end position="546"/>
    </location>
</feature>
<evidence type="ECO:0000259" key="12">
    <source>
        <dbReference type="PROSITE" id="PS51198"/>
    </source>
</evidence>
<dbReference type="PANTHER" id="PTHR11070">
    <property type="entry name" value="UVRD / RECB / PCRA DNA HELICASE FAMILY MEMBER"/>
    <property type="match status" value="1"/>
</dbReference>
<dbReference type="PANTHER" id="PTHR11070:SF2">
    <property type="entry name" value="ATP-DEPENDENT DNA HELICASE SRS2"/>
    <property type="match status" value="1"/>
</dbReference>
<evidence type="ECO:0000256" key="8">
    <source>
        <dbReference type="ARBA" id="ARBA00034617"/>
    </source>
</evidence>
<evidence type="ECO:0000256" key="2">
    <source>
        <dbReference type="ARBA" id="ARBA00022741"/>
    </source>
</evidence>
<dbReference type="GO" id="GO:0000725">
    <property type="term" value="P:recombinational repair"/>
    <property type="evidence" value="ECO:0007669"/>
    <property type="project" value="TreeGrafter"/>
</dbReference>
<evidence type="ECO:0000313" key="14">
    <source>
        <dbReference type="EMBL" id="RGE89961.1"/>
    </source>
</evidence>
<organism evidence="14 15">
    <name type="scientific">Sellimonas intestinalis</name>
    <dbReference type="NCBI Taxonomy" id="1653434"/>
    <lineage>
        <taxon>Bacteria</taxon>
        <taxon>Bacillati</taxon>
        <taxon>Bacillota</taxon>
        <taxon>Clostridia</taxon>
        <taxon>Lachnospirales</taxon>
        <taxon>Lachnospiraceae</taxon>
        <taxon>Sellimonas</taxon>
    </lineage>
</organism>
<keyword evidence="3 11" id="KW-0378">Hydrolase</keyword>
<dbReference type="GO" id="GO:0005524">
    <property type="term" value="F:ATP binding"/>
    <property type="evidence" value="ECO:0007669"/>
    <property type="project" value="UniProtKB-UniRule"/>
</dbReference>
<proteinExistence type="inferred from homology"/>
<dbReference type="RefSeq" id="WP_117493197.1">
    <property type="nucleotide sequence ID" value="NZ_CALBAT010000031.1"/>
</dbReference>
<accession>A0A3E3K5L5</accession>
<keyword evidence="2 11" id="KW-0547">Nucleotide-binding</keyword>
<keyword evidence="4 11" id="KW-0347">Helicase</keyword>
<dbReference type="Gene3D" id="1.10.486.10">
    <property type="entry name" value="PCRA, domain 4"/>
    <property type="match status" value="1"/>
</dbReference>